<evidence type="ECO:0000256" key="6">
    <source>
        <dbReference type="ARBA" id="ARBA00022968"/>
    </source>
</evidence>
<feature type="transmembrane region" description="Helical" evidence="9">
    <location>
        <begin position="6"/>
        <end position="28"/>
    </location>
</feature>
<dbReference type="SUPFAM" id="SSF103464">
    <property type="entry name" value="Oligosaccharyltransferase subunit ost4p"/>
    <property type="match status" value="1"/>
</dbReference>
<organism evidence="10 11">
    <name type="scientific">Chrysochloris asiatica</name>
    <name type="common">Cape golden mole</name>
    <dbReference type="NCBI Taxonomy" id="185453"/>
    <lineage>
        <taxon>Eukaryota</taxon>
        <taxon>Metazoa</taxon>
        <taxon>Chordata</taxon>
        <taxon>Craniata</taxon>
        <taxon>Vertebrata</taxon>
        <taxon>Euteleostomi</taxon>
        <taxon>Mammalia</taxon>
        <taxon>Eutheria</taxon>
        <taxon>Afrotheria</taxon>
        <taxon>Chrysochloridae</taxon>
        <taxon>Chrysochlorinae</taxon>
        <taxon>Chrysochloris</taxon>
    </lineage>
</organism>
<gene>
    <name evidence="11" type="primary">LOC102811247</name>
</gene>
<keyword evidence="6" id="KW-0735">Signal-anchor</keyword>
<dbReference type="GO" id="GO:0008250">
    <property type="term" value="C:oligosaccharyltransferase complex"/>
    <property type="evidence" value="ECO:0007669"/>
    <property type="project" value="TreeGrafter"/>
</dbReference>
<evidence type="ECO:0000256" key="1">
    <source>
        <dbReference type="ARBA" id="ARBA00004643"/>
    </source>
</evidence>
<evidence type="ECO:0000256" key="9">
    <source>
        <dbReference type="SAM" id="Phobius"/>
    </source>
</evidence>
<dbReference type="Proteomes" id="UP000504623">
    <property type="component" value="Unplaced"/>
</dbReference>
<keyword evidence="4 9" id="KW-0812">Transmembrane</keyword>
<comment type="similarity">
    <text evidence="2">Belongs to the OST4 family.</text>
</comment>
<name>A0A9B0TIU5_CHRAS</name>
<evidence type="ECO:0000313" key="10">
    <source>
        <dbReference type="Proteomes" id="UP000504623"/>
    </source>
</evidence>
<dbReference type="OrthoDB" id="2124077at2759"/>
<keyword evidence="8 9" id="KW-0472">Membrane</keyword>
<dbReference type="InterPro" id="IPR018943">
    <property type="entry name" value="Oligosaccaryltransferase"/>
</dbReference>
<evidence type="ECO:0000256" key="2">
    <source>
        <dbReference type="ARBA" id="ARBA00007685"/>
    </source>
</evidence>
<dbReference type="GeneID" id="102811247"/>
<dbReference type="PANTHER" id="PTHR48164:SF1">
    <property type="entry name" value="DOLICHYL-DIPHOSPHOOLIGOSACCHARIDE--PROTEIN GLYCOSYLTRANSFERASE SUBUNIT 4"/>
    <property type="match status" value="1"/>
</dbReference>
<evidence type="ECO:0000256" key="4">
    <source>
        <dbReference type="ARBA" id="ARBA00022692"/>
    </source>
</evidence>
<dbReference type="InterPro" id="IPR036330">
    <property type="entry name" value="Ost4p_sf"/>
</dbReference>
<keyword evidence="10" id="KW-1185">Reference proteome</keyword>
<keyword evidence="7 9" id="KW-1133">Transmembrane helix</keyword>
<dbReference type="PANTHER" id="PTHR48164">
    <property type="entry name" value="DOLICHYL-DIPHOSPHOOLIGOSACCHARIDE--PROTEIN GLYCOSYLTRANSFERASE SUBUNIT 4"/>
    <property type="match status" value="1"/>
</dbReference>
<dbReference type="AlphaFoldDB" id="A0A9B0TIU5"/>
<keyword evidence="5" id="KW-0256">Endoplasmic reticulum</keyword>
<dbReference type="RefSeq" id="XP_006866166.1">
    <property type="nucleotide sequence ID" value="XM_006866104.1"/>
</dbReference>
<evidence type="ECO:0000256" key="3">
    <source>
        <dbReference type="ARBA" id="ARBA00017662"/>
    </source>
</evidence>
<sequence>MVTYVQLAISANMLGMSLFLLIVFYHYVVVNNPKKQE</sequence>
<evidence type="ECO:0000313" key="11">
    <source>
        <dbReference type="RefSeq" id="XP_006866166.1"/>
    </source>
</evidence>
<evidence type="ECO:0000256" key="8">
    <source>
        <dbReference type="ARBA" id="ARBA00023136"/>
    </source>
</evidence>
<dbReference type="InterPro" id="IPR051307">
    <property type="entry name" value="OST4"/>
</dbReference>
<evidence type="ECO:0000256" key="7">
    <source>
        <dbReference type="ARBA" id="ARBA00022989"/>
    </source>
</evidence>
<protein>
    <recommendedName>
        <fullName evidence="3">Dolichyl-diphosphooligosaccharide--protein glycosyltransferase subunit 4</fullName>
    </recommendedName>
</protein>
<reference evidence="11" key="1">
    <citation type="submission" date="2025-08" db="UniProtKB">
        <authorList>
            <consortium name="RefSeq"/>
        </authorList>
    </citation>
    <scope>IDENTIFICATION</scope>
    <source>
        <tissue evidence="11">Spleen</tissue>
    </source>
</reference>
<evidence type="ECO:0000256" key="5">
    <source>
        <dbReference type="ARBA" id="ARBA00022824"/>
    </source>
</evidence>
<proteinExistence type="inferred from homology"/>
<dbReference type="Pfam" id="PF10215">
    <property type="entry name" value="Ost4"/>
    <property type="match status" value="1"/>
</dbReference>
<comment type="subcellular location">
    <subcellularLocation>
        <location evidence="1">Endoplasmic reticulum membrane</location>
        <topology evidence="1">Single-pass type III membrane protein</topology>
    </subcellularLocation>
</comment>
<dbReference type="GO" id="GO:0018279">
    <property type="term" value="P:protein N-linked glycosylation via asparagine"/>
    <property type="evidence" value="ECO:0007669"/>
    <property type="project" value="TreeGrafter"/>
</dbReference>
<accession>A0A9B0TIU5</accession>